<dbReference type="InterPro" id="IPR011009">
    <property type="entry name" value="Kinase-like_dom_sf"/>
</dbReference>
<reference evidence="4" key="1">
    <citation type="submission" date="2016-10" db="EMBL/GenBank/DDBJ databases">
        <authorList>
            <person name="Varghese N."/>
            <person name="Submissions S."/>
        </authorList>
    </citation>
    <scope>NUCLEOTIDE SEQUENCE [LARGE SCALE GENOMIC DNA]</scope>
    <source>
        <strain evidence="4">LMG 26031</strain>
    </source>
</reference>
<dbReference type="Proteomes" id="UP000198866">
    <property type="component" value="Unassembled WGS sequence"/>
</dbReference>
<protein>
    <submittedName>
        <fullName evidence="3">Protein kinase and helix-hairpin-helix DNA-binding domain-containing protein</fullName>
    </submittedName>
</protein>
<dbReference type="InterPro" id="IPR000719">
    <property type="entry name" value="Prot_kinase_dom"/>
</dbReference>
<dbReference type="AlphaFoldDB" id="A0A1H7DWS9"/>
<keyword evidence="3" id="KW-0808">Transferase</keyword>
<proteinExistence type="predicted"/>
<organism evidence="3 4">
    <name type="scientific">Paraburkholderia diazotrophica</name>
    <dbReference type="NCBI Taxonomy" id="667676"/>
    <lineage>
        <taxon>Bacteria</taxon>
        <taxon>Pseudomonadati</taxon>
        <taxon>Pseudomonadota</taxon>
        <taxon>Betaproteobacteria</taxon>
        <taxon>Burkholderiales</taxon>
        <taxon>Burkholderiaceae</taxon>
        <taxon>Paraburkholderia</taxon>
    </lineage>
</organism>
<dbReference type="SUPFAM" id="SSF56112">
    <property type="entry name" value="Protein kinase-like (PK-like)"/>
    <property type="match status" value="1"/>
</dbReference>
<dbReference type="GO" id="GO:0003677">
    <property type="term" value="F:DNA binding"/>
    <property type="evidence" value="ECO:0007669"/>
    <property type="project" value="UniProtKB-KW"/>
</dbReference>
<dbReference type="Gene3D" id="1.10.510.10">
    <property type="entry name" value="Transferase(Phosphotransferase) domain 1"/>
    <property type="match status" value="1"/>
</dbReference>
<keyword evidence="3" id="KW-0238">DNA-binding</keyword>
<evidence type="ECO:0000313" key="3">
    <source>
        <dbReference type="EMBL" id="SEK06229.1"/>
    </source>
</evidence>
<keyword evidence="1" id="KW-0175">Coiled coil</keyword>
<sequence length="644" mass="70107">MQLHDEAGRAVVLGKELGRGGEGSVFESSSLGRDSVAKVYHAALPEDKQDKLRAMARIGSTYLHQISAWPTKVLTQAGGVVAGFVMAKIEGFEPIHNLSSPASRKQIFPSVDYAFLVHVARNVAAAFDAVHAHGHVVGDVNENNFLVGRNGTVKLIDCDSFQIVEGSRRYSCDVGVKLFTPPELQNVSSLRGKERTRNHDNFGLAVLIFQLLLLGRHPYSGVPLGGNDLPLEEAIAVYRFAYGPDRKQRQVDTPPDAINLSFFAPEIGRAFQRAFTEEGVSSGRPGASEWIKFLDGLRGSLRTCAQALNHKYPSHLAQCPWCERERAGRPAFLSQSAGGTGNGSTSTGDLGTIWARIQSLAGLPQLPVYTAPQHVVTGQLQQVGKNARLLYRLKISAVSVGAFLTTLNQPALWFISLIVGGAIIAVLKHPVGGRLVTLSGAAIAAKKVFDSELEEYNKLIEDPRITELYGRLVAAKARIDGLPAEYQRGMQDLHVRVRERQLEVFLDRFLISDADIDGIGPARVTALASFNIETARDVSYHSVMSVQGFGDALAGRLVSWRQRVEKRFVFDASRGVPQQDVNALNARLANERMQLERALRDGLIQLQQLHAAAVGVRGTVKLRLDTASLALAQAEADLAALKRI</sequence>
<evidence type="ECO:0000256" key="1">
    <source>
        <dbReference type="SAM" id="Coils"/>
    </source>
</evidence>
<dbReference type="PROSITE" id="PS50011">
    <property type="entry name" value="PROTEIN_KINASE_DOM"/>
    <property type="match status" value="1"/>
</dbReference>
<feature type="coiled-coil region" evidence="1">
    <location>
        <begin position="578"/>
        <end position="644"/>
    </location>
</feature>
<dbReference type="OrthoDB" id="5782056at2"/>
<dbReference type="RefSeq" id="WP_090872345.1">
    <property type="nucleotide sequence ID" value="NZ_FNYE01000036.1"/>
</dbReference>
<keyword evidence="4" id="KW-1185">Reference proteome</keyword>
<keyword evidence="3" id="KW-0418">Kinase</keyword>
<dbReference type="STRING" id="667676.SAMN05192539_103650"/>
<dbReference type="EMBL" id="FNYE01000036">
    <property type="protein sequence ID" value="SEK06229.1"/>
    <property type="molecule type" value="Genomic_DNA"/>
</dbReference>
<evidence type="ECO:0000259" key="2">
    <source>
        <dbReference type="PROSITE" id="PS50011"/>
    </source>
</evidence>
<dbReference type="GO" id="GO:0005524">
    <property type="term" value="F:ATP binding"/>
    <property type="evidence" value="ECO:0007669"/>
    <property type="project" value="InterPro"/>
</dbReference>
<evidence type="ECO:0000313" key="4">
    <source>
        <dbReference type="Proteomes" id="UP000198866"/>
    </source>
</evidence>
<dbReference type="GO" id="GO:0004672">
    <property type="term" value="F:protein kinase activity"/>
    <property type="evidence" value="ECO:0007669"/>
    <property type="project" value="InterPro"/>
</dbReference>
<dbReference type="Pfam" id="PF00069">
    <property type="entry name" value="Pkinase"/>
    <property type="match status" value="1"/>
</dbReference>
<feature type="domain" description="Protein kinase" evidence="2">
    <location>
        <begin position="11"/>
        <end position="297"/>
    </location>
</feature>
<accession>A0A1H7DWS9</accession>
<gene>
    <name evidence="3" type="ORF">SAMN05192539_103650</name>
</gene>
<name>A0A1H7DWS9_9BURK</name>